<dbReference type="eggNOG" id="COG2372">
    <property type="taxonomic scope" value="Bacteria"/>
</dbReference>
<dbReference type="InterPro" id="IPR014756">
    <property type="entry name" value="Ig_E-set"/>
</dbReference>
<organism evidence="8 9">
    <name type="scientific">Mycolicibacterium chubuense (strain NBB4)</name>
    <name type="common">Mycobacterium chubuense</name>
    <dbReference type="NCBI Taxonomy" id="710421"/>
    <lineage>
        <taxon>Bacteria</taxon>
        <taxon>Bacillati</taxon>
        <taxon>Actinomycetota</taxon>
        <taxon>Actinomycetes</taxon>
        <taxon>Mycobacteriales</taxon>
        <taxon>Mycobacteriaceae</taxon>
        <taxon>Mycolicibacterium</taxon>
    </lineage>
</organism>
<dbReference type="KEGG" id="mcb:Mycch_5030"/>
<dbReference type="RefSeq" id="WP_014818183.1">
    <property type="nucleotide sequence ID" value="NC_018027.1"/>
</dbReference>
<keyword evidence="9" id="KW-1185">Reference proteome</keyword>
<dbReference type="GO" id="GO:0030313">
    <property type="term" value="C:cell envelope"/>
    <property type="evidence" value="ECO:0007669"/>
    <property type="project" value="UniProtKB-SubCell"/>
</dbReference>
<dbReference type="PANTHER" id="PTHR34820:SF4">
    <property type="entry name" value="INNER MEMBRANE PROTEIN YEBZ"/>
    <property type="match status" value="1"/>
</dbReference>
<dbReference type="GO" id="GO:0042597">
    <property type="term" value="C:periplasmic space"/>
    <property type="evidence" value="ECO:0007669"/>
    <property type="project" value="InterPro"/>
</dbReference>
<evidence type="ECO:0000259" key="7">
    <source>
        <dbReference type="Pfam" id="PF04234"/>
    </source>
</evidence>
<dbReference type="PATRIC" id="fig|710421.3.peg.5013"/>
<dbReference type="HOGENOM" id="CLU_087859_0_1_11"/>
<evidence type="ECO:0000256" key="3">
    <source>
        <dbReference type="ARBA" id="ARBA00022729"/>
    </source>
</evidence>
<feature type="transmembrane region" description="Helical" evidence="6">
    <location>
        <begin position="164"/>
        <end position="185"/>
    </location>
</feature>
<keyword evidence="6" id="KW-0812">Transmembrane</keyword>
<dbReference type="AlphaFoldDB" id="I4BR10"/>
<keyword evidence="3" id="KW-0732">Signal</keyword>
<feature type="domain" description="CopC" evidence="7">
    <location>
        <begin position="38"/>
        <end position="130"/>
    </location>
</feature>
<evidence type="ECO:0000256" key="5">
    <source>
        <dbReference type="SAM" id="MobiDB-lite"/>
    </source>
</evidence>
<evidence type="ECO:0000313" key="8">
    <source>
        <dbReference type="EMBL" id="AFM19717.1"/>
    </source>
</evidence>
<comment type="subcellular location">
    <subcellularLocation>
        <location evidence="1">Cell envelope</location>
    </subcellularLocation>
</comment>
<dbReference type="GO" id="GO:0046688">
    <property type="term" value="P:response to copper ion"/>
    <property type="evidence" value="ECO:0007669"/>
    <property type="project" value="InterPro"/>
</dbReference>
<dbReference type="InterPro" id="IPR007348">
    <property type="entry name" value="CopC_dom"/>
</dbReference>
<dbReference type="Proteomes" id="UP000006057">
    <property type="component" value="Chromosome"/>
</dbReference>
<evidence type="ECO:0000313" key="9">
    <source>
        <dbReference type="Proteomes" id="UP000006057"/>
    </source>
</evidence>
<sequence precursor="true">MRALQRGTPLGAHSLVVAVLTLGLLTGALAYAGVAWAHAARIANDPAENAELQQPPARVSATFNEPMQSQFAAMTVVGPDGSQWADGSPAVDGAVISVAVRAGAPAGAYTVNYRATSADGHVVNGSWTYRLTGPDSAATAPSAPAATTAAAPQPPAAQPHSGDWPVWPFVAAAAVIVAGGALWAVRRRS</sequence>
<name>I4BR10_MYCCN</name>
<dbReference type="InterPro" id="IPR032694">
    <property type="entry name" value="CopC/D"/>
</dbReference>
<keyword evidence="6" id="KW-0472">Membrane</keyword>
<dbReference type="GO" id="GO:0005507">
    <property type="term" value="F:copper ion binding"/>
    <property type="evidence" value="ECO:0007669"/>
    <property type="project" value="InterPro"/>
</dbReference>
<dbReference type="EMBL" id="CP003053">
    <property type="protein sequence ID" value="AFM19717.1"/>
    <property type="molecule type" value="Genomic_DNA"/>
</dbReference>
<evidence type="ECO:0000256" key="2">
    <source>
        <dbReference type="ARBA" id="ARBA00022723"/>
    </source>
</evidence>
<reference evidence="8 9" key="1">
    <citation type="submission" date="2012-06" db="EMBL/GenBank/DDBJ databases">
        <title>Complete sequence of chromosome of Mycobacterium chubuense NBB4.</title>
        <authorList>
            <consortium name="US DOE Joint Genome Institute"/>
            <person name="Lucas S."/>
            <person name="Han J."/>
            <person name="Lapidus A."/>
            <person name="Cheng J.-F."/>
            <person name="Goodwin L."/>
            <person name="Pitluck S."/>
            <person name="Peters L."/>
            <person name="Mikhailova N."/>
            <person name="Teshima H."/>
            <person name="Detter J.C."/>
            <person name="Han C."/>
            <person name="Tapia R."/>
            <person name="Land M."/>
            <person name="Hauser L."/>
            <person name="Kyrpides N."/>
            <person name="Ivanova N."/>
            <person name="Pagani I."/>
            <person name="Mattes T."/>
            <person name="Holmes A."/>
            <person name="Rutledge P."/>
            <person name="Paulsen I."/>
            <person name="Coleman N."/>
            <person name="Woyke T."/>
        </authorList>
    </citation>
    <scope>NUCLEOTIDE SEQUENCE [LARGE SCALE GENOMIC DNA]</scope>
    <source>
        <strain evidence="8 9">NBB4</strain>
    </source>
</reference>
<accession>I4BR10</accession>
<keyword evidence="6" id="KW-1133">Transmembrane helix</keyword>
<dbReference type="STRING" id="710421.Mycch_5030"/>
<evidence type="ECO:0000256" key="1">
    <source>
        <dbReference type="ARBA" id="ARBA00004196"/>
    </source>
</evidence>
<dbReference type="GO" id="GO:0005886">
    <property type="term" value="C:plasma membrane"/>
    <property type="evidence" value="ECO:0007669"/>
    <property type="project" value="TreeGrafter"/>
</dbReference>
<keyword evidence="2" id="KW-0479">Metal-binding</keyword>
<dbReference type="GO" id="GO:0006825">
    <property type="term" value="P:copper ion transport"/>
    <property type="evidence" value="ECO:0007669"/>
    <property type="project" value="InterPro"/>
</dbReference>
<feature type="region of interest" description="Disordered" evidence="5">
    <location>
        <begin position="135"/>
        <end position="160"/>
    </location>
</feature>
<dbReference type="Pfam" id="PF04234">
    <property type="entry name" value="CopC"/>
    <property type="match status" value="1"/>
</dbReference>
<protein>
    <submittedName>
        <fullName evidence="8">Uncharacterized protein, copper resistance protein CopC-like protein</fullName>
    </submittedName>
</protein>
<gene>
    <name evidence="8" type="ordered locus">Mycch_5030</name>
</gene>
<keyword evidence="4" id="KW-0186">Copper</keyword>
<dbReference type="PANTHER" id="PTHR34820">
    <property type="entry name" value="INNER MEMBRANE PROTEIN YEBZ"/>
    <property type="match status" value="1"/>
</dbReference>
<dbReference type="OrthoDB" id="5242236at2"/>
<feature type="compositionally biased region" description="Low complexity" evidence="5">
    <location>
        <begin position="136"/>
        <end position="151"/>
    </location>
</feature>
<proteinExistence type="predicted"/>
<evidence type="ECO:0000256" key="4">
    <source>
        <dbReference type="ARBA" id="ARBA00023008"/>
    </source>
</evidence>
<dbReference type="SUPFAM" id="SSF81296">
    <property type="entry name" value="E set domains"/>
    <property type="match status" value="1"/>
</dbReference>
<evidence type="ECO:0000256" key="6">
    <source>
        <dbReference type="SAM" id="Phobius"/>
    </source>
</evidence>
<dbReference type="Gene3D" id="2.60.40.1220">
    <property type="match status" value="1"/>
</dbReference>
<dbReference type="InterPro" id="IPR014755">
    <property type="entry name" value="Cu-Rt/internalin_Ig-like"/>
</dbReference>